<evidence type="ECO:0000313" key="2">
    <source>
        <dbReference type="Proteomes" id="UP000022272"/>
    </source>
</evidence>
<sequence>MASPCSVKAKGSLRVPPQLDITICDFKISHSSVFSRNIKSVGNHLLFLFTA</sequence>
<comment type="caution">
    <text evidence="1">The sequence shown here is derived from an EMBL/GenBank/DDBJ whole genome shotgun (WGS) entry which is preliminary data.</text>
</comment>
<organism evidence="1 2">
    <name type="scientific">Bacteroides fragilis str. 2-F-2 #4</name>
    <dbReference type="NCBI Taxonomy" id="1339280"/>
    <lineage>
        <taxon>Bacteria</taxon>
        <taxon>Pseudomonadati</taxon>
        <taxon>Bacteroidota</taxon>
        <taxon>Bacteroidia</taxon>
        <taxon>Bacteroidales</taxon>
        <taxon>Bacteroidaceae</taxon>
        <taxon>Bacteroides</taxon>
    </lineage>
</organism>
<proteinExistence type="predicted"/>
<dbReference type="EMBL" id="JGDM01000082">
    <property type="protein sequence ID" value="EXZ43000.1"/>
    <property type="molecule type" value="Genomic_DNA"/>
</dbReference>
<gene>
    <name evidence="1" type="ORF">M076_3678</name>
</gene>
<accession>A0A015Y957</accession>
<dbReference type="Proteomes" id="UP000022272">
    <property type="component" value="Unassembled WGS sequence"/>
</dbReference>
<name>A0A015Y957_BACFG</name>
<evidence type="ECO:0000313" key="1">
    <source>
        <dbReference type="EMBL" id="EXZ43000.1"/>
    </source>
</evidence>
<protein>
    <submittedName>
        <fullName evidence="1">Uncharacterized protein</fullName>
    </submittedName>
</protein>
<reference evidence="1 2" key="1">
    <citation type="submission" date="2014-02" db="EMBL/GenBank/DDBJ databases">
        <authorList>
            <person name="Sears C."/>
            <person name="Carroll K."/>
            <person name="Sack B.R."/>
            <person name="Qadri F."/>
            <person name="Myers L.L."/>
            <person name="Chung G.-T."/>
            <person name="Escheverria P."/>
            <person name="Fraser C.M."/>
            <person name="Sadzewicz L."/>
            <person name="Shefchek K.A."/>
            <person name="Tallon L."/>
            <person name="Das S.P."/>
            <person name="Daugherty S."/>
            <person name="Mongodin E.F."/>
        </authorList>
    </citation>
    <scope>NUCLEOTIDE SEQUENCE [LARGE SCALE GENOMIC DNA]</scope>
    <source>
        <strain evidence="1 2">2-F-2 #4</strain>
    </source>
</reference>
<dbReference type="AlphaFoldDB" id="A0A015Y957"/>